<comment type="similarity">
    <text evidence="1 3">Belongs to the UDP-glycosyltransferase family.</text>
</comment>
<dbReference type="SUPFAM" id="SSF53756">
    <property type="entry name" value="UDP-Glycosyltransferase/glycogen phosphorylase"/>
    <property type="match status" value="1"/>
</dbReference>
<evidence type="ECO:0000256" key="1">
    <source>
        <dbReference type="ARBA" id="ARBA00009995"/>
    </source>
</evidence>
<dbReference type="PROSITE" id="PS00375">
    <property type="entry name" value="UDPGT"/>
    <property type="match status" value="1"/>
</dbReference>
<dbReference type="InterPro" id="IPR035595">
    <property type="entry name" value="UDP_glycos_trans_CS"/>
</dbReference>
<protein>
    <submittedName>
        <fullName evidence="4">Macrolide-inactivating glycosyltransferase</fullName>
    </submittedName>
</protein>
<dbReference type="NCBIfam" id="NF033129">
    <property type="entry name" value="macro_glyco_Mgt"/>
    <property type="match status" value="1"/>
</dbReference>
<dbReference type="Pfam" id="PF00201">
    <property type="entry name" value="UDPGT"/>
    <property type="match status" value="1"/>
</dbReference>
<evidence type="ECO:0000313" key="4">
    <source>
        <dbReference type="EMBL" id="GBP98911.1"/>
    </source>
</evidence>
<evidence type="ECO:0000256" key="3">
    <source>
        <dbReference type="RuleBase" id="RU003718"/>
    </source>
</evidence>
<dbReference type="InterPro" id="IPR006326">
    <property type="entry name" value="UDPGT_MGT-like"/>
</dbReference>
<evidence type="ECO:0000313" key="5">
    <source>
        <dbReference type="Proteomes" id="UP000265354"/>
    </source>
</evidence>
<dbReference type="PANTHER" id="PTHR48050:SF13">
    <property type="entry name" value="STEROL 3-BETA-GLUCOSYLTRANSFERASE UGT80A2"/>
    <property type="match status" value="1"/>
</dbReference>
<dbReference type="Proteomes" id="UP000265354">
    <property type="component" value="Unassembled WGS sequence"/>
</dbReference>
<dbReference type="InterPro" id="IPR050426">
    <property type="entry name" value="Glycosyltransferase_28"/>
</dbReference>
<sequence length="404" mass="43817">MITAKRAHIAMFSIAAHGHVNPSVEVIRELVARGHRVSYAIPPSFAGKVAATGAEPVLWNSTLPTDDEPDRWGTEPVDHLELFLGDAIQALPQLAEAFAGDEPDLVLHDITSYPARVLARRWGVPAVSLSPNLVAWEGYEEEVGEPMTAAIRATERGRAYYARFGSWLSENGIGVHPDPFVGRPARSLVLIPRALQPNADRVDERVHSFVGTCRGDRTEQGEWRRPAGAGKVLLVSLGSTFTKQPAFYRECVKAFGELPGWHVVLQIGRFVDPAELGRVPANIEVHDWVPQRAVLEQADAFVTHAGAGGSQEGLATATPMVAVPQAVDQFGNADMLASLGVARRLPMEEATADSLREAVLTLSADPEVAVRLEEVRRSMLLEGGTRRAADLIEAELPQTVDHVD</sequence>
<reference evidence="4 5" key="1">
    <citation type="submission" date="2018-07" db="EMBL/GenBank/DDBJ databases">
        <title>Whole Genome Shotgun Sequence of Streptomyces spongiicola strain 531S.</title>
        <authorList>
            <person name="Dohra H."/>
            <person name="Kodani S."/>
        </authorList>
    </citation>
    <scope>NUCLEOTIDE SEQUENCE [LARGE SCALE GENOMIC DNA]</scope>
    <source>
        <strain evidence="4 5">531S</strain>
    </source>
</reference>
<comment type="caution">
    <text evidence="4">The sequence shown here is derived from an EMBL/GenBank/DDBJ whole genome shotgun (WGS) entry which is preliminary data.</text>
</comment>
<dbReference type="PANTHER" id="PTHR48050">
    <property type="entry name" value="STEROL 3-BETA-GLUCOSYLTRANSFERASE"/>
    <property type="match status" value="1"/>
</dbReference>
<organism evidence="4 5">
    <name type="scientific">Streptomyces spongiicola</name>
    <dbReference type="NCBI Taxonomy" id="1690221"/>
    <lineage>
        <taxon>Bacteria</taxon>
        <taxon>Bacillati</taxon>
        <taxon>Actinomycetota</taxon>
        <taxon>Actinomycetes</taxon>
        <taxon>Kitasatosporales</taxon>
        <taxon>Streptomycetaceae</taxon>
        <taxon>Streptomyces</taxon>
    </lineage>
</organism>
<dbReference type="AlphaFoldDB" id="A0A388SSV4"/>
<proteinExistence type="inferred from homology"/>
<dbReference type="EMBL" id="BGZL01000001">
    <property type="protein sequence ID" value="GBP98911.1"/>
    <property type="molecule type" value="Genomic_DNA"/>
</dbReference>
<dbReference type="CDD" id="cd03784">
    <property type="entry name" value="GT1_Gtf-like"/>
    <property type="match status" value="1"/>
</dbReference>
<keyword evidence="3" id="KW-0328">Glycosyltransferase</keyword>
<dbReference type="RefSeq" id="WP_373995408.1">
    <property type="nucleotide sequence ID" value="NZ_BGZL01000001.1"/>
</dbReference>
<keyword evidence="2 3" id="KW-0808">Transferase</keyword>
<dbReference type="GO" id="GO:0016758">
    <property type="term" value="F:hexosyltransferase activity"/>
    <property type="evidence" value="ECO:0007669"/>
    <property type="project" value="InterPro"/>
</dbReference>
<evidence type="ECO:0000256" key="2">
    <source>
        <dbReference type="ARBA" id="ARBA00022679"/>
    </source>
</evidence>
<dbReference type="NCBIfam" id="TIGR01426">
    <property type="entry name" value="MGT"/>
    <property type="match status" value="1"/>
</dbReference>
<dbReference type="FunFam" id="3.40.50.2000:FF:000072">
    <property type="entry name" value="Glycosyl transferase"/>
    <property type="match status" value="1"/>
</dbReference>
<accession>A0A388SSV4</accession>
<dbReference type="GO" id="GO:0008194">
    <property type="term" value="F:UDP-glycosyltransferase activity"/>
    <property type="evidence" value="ECO:0007669"/>
    <property type="project" value="InterPro"/>
</dbReference>
<dbReference type="Gene3D" id="3.40.50.2000">
    <property type="entry name" value="Glycogen Phosphorylase B"/>
    <property type="match status" value="2"/>
</dbReference>
<dbReference type="GO" id="GO:0017000">
    <property type="term" value="P:antibiotic biosynthetic process"/>
    <property type="evidence" value="ECO:0007669"/>
    <property type="project" value="UniProtKB-ARBA"/>
</dbReference>
<name>A0A388SSV4_9ACTN</name>
<gene>
    <name evidence="4" type="ORF">SSP531S_03040</name>
</gene>
<dbReference type="InterPro" id="IPR002213">
    <property type="entry name" value="UDP_glucos_trans"/>
</dbReference>